<protein>
    <submittedName>
        <fullName evidence="1">Uncharacterized protein</fullName>
    </submittedName>
</protein>
<reference evidence="1 2" key="1">
    <citation type="journal article" date="2014" name="Genome Biol. Evol.">
        <title>Comparative genomics and transcriptomics analyses reveal divergent lifestyle features of nematode endoparasitic fungus Hirsutella minnesotensis.</title>
        <authorList>
            <person name="Lai Y."/>
            <person name="Liu K."/>
            <person name="Zhang X."/>
            <person name="Zhang X."/>
            <person name="Li K."/>
            <person name="Wang N."/>
            <person name="Shu C."/>
            <person name="Wu Y."/>
            <person name="Wang C."/>
            <person name="Bushley K.E."/>
            <person name="Xiang M."/>
            <person name="Liu X."/>
        </authorList>
    </citation>
    <scope>NUCLEOTIDE SEQUENCE [LARGE SCALE GENOMIC DNA]</scope>
    <source>
        <strain evidence="1 2">3608</strain>
    </source>
</reference>
<dbReference type="Proteomes" id="UP000054481">
    <property type="component" value="Unassembled WGS sequence"/>
</dbReference>
<evidence type="ECO:0000313" key="1">
    <source>
        <dbReference type="EMBL" id="KJZ68176.1"/>
    </source>
</evidence>
<proteinExistence type="predicted"/>
<organism evidence="1 2">
    <name type="scientific">Hirsutella minnesotensis 3608</name>
    <dbReference type="NCBI Taxonomy" id="1043627"/>
    <lineage>
        <taxon>Eukaryota</taxon>
        <taxon>Fungi</taxon>
        <taxon>Dikarya</taxon>
        <taxon>Ascomycota</taxon>
        <taxon>Pezizomycotina</taxon>
        <taxon>Sordariomycetes</taxon>
        <taxon>Hypocreomycetidae</taxon>
        <taxon>Hypocreales</taxon>
        <taxon>Ophiocordycipitaceae</taxon>
        <taxon>Hirsutella</taxon>
    </lineage>
</organism>
<dbReference type="AlphaFoldDB" id="A0A0F7ZEY0"/>
<sequence length="181" mass="19628">MNSKKFGLKIDVTLRALGELFQEQVRSTRMSSKLSDSVFAVSDAAQSHCPCGVPSSKHRWKPLDCAAVQIAINGESKDGRHVKPSRVKTCKEALKQAKWKSLIDTVKASAAAARADQAGDNGNPRKHGDFAGLTVDAKSLTSGTTDSVFSALREKHPLYNSTIRQSMTEEQLPISPMTRAC</sequence>
<gene>
    <name evidence="1" type="ORF">HIM_12433</name>
</gene>
<keyword evidence="2" id="KW-1185">Reference proteome</keyword>
<accession>A0A0F7ZEY0</accession>
<dbReference type="EMBL" id="KQ030991">
    <property type="protein sequence ID" value="KJZ68176.1"/>
    <property type="molecule type" value="Genomic_DNA"/>
</dbReference>
<name>A0A0F7ZEY0_9HYPO</name>
<evidence type="ECO:0000313" key="2">
    <source>
        <dbReference type="Proteomes" id="UP000054481"/>
    </source>
</evidence>